<evidence type="ECO:0000313" key="3">
    <source>
        <dbReference type="Proteomes" id="UP000292052"/>
    </source>
</evidence>
<comment type="caution">
    <text evidence="2">The sequence shown here is derived from an EMBL/GenBank/DDBJ whole genome shotgun (WGS) entry which is preliminary data.</text>
</comment>
<dbReference type="AlphaFoldDB" id="A0A482W863"/>
<accession>A0A482W863</accession>
<dbReference type="InterPro" id="IPR036390">
    <property type="entry name" value="WH_DNA-bd_sf"/>
</dbReference>
<dbReference type="EMBL" id="QDEB01023109">
    <property type="protein sequence ID" value="RZC40783.1"/>
    <property type="molecule type" value="Genomic_DNA"/>
</dbReference>
<protein>
    <submittedName>
        <fullName evidence="2">Uncharacterized protein</fullName>
    </submittedName>
</protein>
<feature type="region of interest" description="Disordered" evidence="1">
    <location>
        <begin position="61"/>
        <end position="80"/>
    </location>
</feature>
<organism evidence="2 3">
    <name type="scientific">Asbolus verrucosus</name>
    <name type="common">Desert ironclad beetle</name>
    <dbReference type="NCBI Taxonomy" id="1661398"/>
    <lineage>
        <taxon>Eukaryota</taxon>
        <taxon>Metazoa</taxon>
        <taxon>Ecdysozoa</taxon>
        <taxon>Arthropoda</taxon>
        <taxon>Hexapoda</taxon>
        <taxon>Insecta</taxon>
        <taxon>Pterygota</taxon>
        <taxon>Neoptera</taxon>
        <taxon>Endopterygota</taxon>
        <taxon>Coleoptera</taxon>
        <taxon>Polyphaga</taxon>
        <taxon>Cucujiformia</taxon>
        <taxon>Tenebrionidae</taxon>
        <taxon>Pimeliinae</taxon>
        <taxon>Asbolus</taxon>
    </lineage>
</organism>
<gene>
    <name evidence="2" type="ORF">BDFB_009209</name>
</gene>
<dbReference type="InterPro" id="IPR036388">
    <property type="entry name" value="WH-like_DNA-bd_sf"/>
</dbReference>
<evidence type="ECO:0000313" key="2">
    <source>
        <dbReference type="EMBL" id="RZC40783.1"/>
    </source>
</evidence>
<evidence type="ECO:0000256" key="1">
    <source>
        <dbReference type="SAM" id="MobiDB-lite"/>
    </source>
</evidence>
<dbReference type="SUPFAM" id="SSF46785">
    <property type="entry name" value="Winged helix' DNA-binding domain"/>
    <property type="match status" value="1"/>
</dbReference>
<name>A0A482W863_ASBVE</name>
<dbReference type="Gene3D" id="1.10.10.10">
    <property type="entry name" value="Winged helix-like DNA-binding domain superfamily/Winged helix DNA-binding domain"/>
    <property type="match status" value="1"/>
</dbReference>
<proteinExistence type="predicted"/>
<dbReference type="Proteomes" id="UP000292052">
    <property type="component" value="Unassembled WGS sequence"/>
</dbReference>
<dbReference type="OrthoDB" id="6764083at2759"/>
<keyword evidence="3" id="KW-1185">Reference proteome</keyword>
<reference evidence="2 3" key="1">
    <citation type="submission" date="2017-03" db="EMBL/GenBank/DDBJ databases">
        <title>Genome of the blue death feigning beetle - Asbolus verrucosus.</title>
        <authorList>
            <person name="Rider S.D."/>
        </authorList>
    </citation>
    <scope>NUCLEOTIDE SEQUENCE [LARGE SCALE GENOMIC DNA]</scope>
    <source>
        <strain evidence="2">Butters</strain>
        <tissue evidence="2">Head and leg muscle</tissue>
    </source>
</reference>
<sequence>MKNGATLKHINDYIKEKYPHSQSNESALRRVLDRAIAFGALKRNRNKFMLGSILDYIVQGRRRRRRKSKASRKRRRRRRR</sequence>